<protein>
    <submittedName>
        <fullName evidence="2">Neurofilament medium polypeptide</fullName>
    </submittedName>
</protein>
<feature type="region of interest" description="Disordered" evidence="1">
    <location>
        <begin position="98"/>
        <end position="175"/>
    </location>
</feature>
<feature type="compositionally biased region" description="Basic and acidic residues" evidence="1">
    <location>
        <begin position="1"/>
        <end position="23"/>
    </location>
</feature>
<accession>V8NIN1</accession>
<sequence length="181" mass="20553">MEGRRGREEGWRDLRKEGEGGREEEWEGGEMGRRKEDGNQKEGRKEGRKKEQSDRKEESGEGEFSTSKRWAFLHCFLCFPSPDGGRSGCRVVLPLQHLVPQKPGGPPPLPAPCETSGEREDAERVHGQRAEPLGPAGRLRAREEHPGSLTPWRERERESELNMQSTSRELSRQRANAICLL</sequence>
<comment type="caution">
    <text evidence="2">The sequence shown here is derived from an EMBL/GenBank/DDBJ whole genome shotgun (WGS) entry which is preliminary data.</text>
</comment>
<feature type="compositionally biased region" description="Basic and acidic residues" evidence="1">
    <location>
        <begin position="140"/>
        <end position="160"/>
    </location>
</feature>
<feature type="region of interest" description="Disordered" evidence="1">
    <location>
        <begin position="1"/>
        <end position="65"/>
    </location>
</feature>
<evidence type="ECO:0000313" key="3">
    <source>
        <dbReference type="Proteomes" id="UP000018936"/>
    </source>
</evidence>
<organism evidence="2 3">
    <name type="scientific">Ophiophagus hannah</name>
    <name type="common">King cobra</name>
    <name type="synonym">Naja hannah</name>
    <dbReference type="NCBI Taxonomy" id="8665"/>
    <lineage>
        <taxon>Eukaryota</taxon>
        <taxon>Metazoa</taxon>
        <taxon>Chordata</taxon>
        <taxon>Craniata</taxon>
        <taxon>Vertebrata</taxon>
        <taxon>Euteleostomi</taxon>
        <taxon>Lepidosauria</taxon>
        <taxon>Squamata</taxon>
        <taxon>Bifurcata</taxon>
        <taxon>Unidentata</taxon>
        <taxon>Episquamata</taxon>
        <taxon>Toxicofera</taxon>
        <taxon>Serpentes</taxon>
        <taxon>Colubroidea</taxon>
        <taxon>Elapidae</taxon>
        <taxon>Elapinae</taxon>
        <taxon>Ophiophagus</taxon>
    </lineage>
</organism>
<dbReference type="AlphaFoldDB" id="V8NIN1"/>
<evidence type="ECO:0000256" key="1">
    <source>
        <dbReference type="SAM" id="MobiDB-lite"/>
    </source>
</evidence>
<feature type="compositionally biased region" description="Basic and acidic residues" evidence="1">
    <location>
        <begin position="116"/>
        <end position="129"/>
    </location>
</feature>
<gene>
    <name evidence="2" type="primary">Nefm</name>
    <name evidence="2" type="ORF">L345_12424</name>
</gene>
<feature type="non-terminal residue" evidence="2">
    <location>
        <position position="1"/>
    </location>
</feature>
<name>V8NIN1_OPHHA</name>
<evidence type="ECO:0000313" key="2">
    <source>
        <dbReference type="EMBL" id="ETE61826.1"/>
    </source>
</evidence>
<reference evidence="2 3" key="1">
    <citation type="journal article" date="2013" name="Proc. Natl. Acad. Sci. U.S.A.">
        <title>The king cobra genome reveals dynamic gene evolution and adaptation in the snake venom system.</title>
        <authorList>
            <person name="Vonk F.J."/>
            <person name="Casewell N.R."/>
            <person name="Henkel C.V."/>
            <person name="Heimberg A.M."/>
            <person name="Jansen H.J."/>
            <person name="McCleary R.J."/>
            <person name="Kerkkamp H.M."/>
            <person name="Vos R.A."/>
            <person name="Guerreiro I."/>
            <person name="Calvete J.J."/>
            <person name="Wuster W."/>
            <person name="Woods A.E."/>
            <person name="Logan J.M."/>
            <person name="Harrison R.A."/>
            <person name="Castoe T.A."/>
            <person name="de Koning A.P."/>
            <person name="Pollock D.D."/>
            <person name="Yandell M."/>
            <person name="Calderon D."/>
            <person name="Renjifo C."/>
            <person name="Currier R.B."/>
            <person name="Salgado D."/>
            <person name="Pla D."/>
            <person name="Sanz L."/>
            <person name="Hyder A.S."/>
            <person name="Ribeiro J.M."/>
            <person name="Arntzen J.W."/>
            <person name="van den Thillart G.E."/>
            <person name="Boetzer M."/>
            <person name="Pirovano W."/>
            <person name="Dirks R.P."/>
            <person name="Spaink H.P."/>
            <person name="Duboule D."/>
            <person name="McGlinn E."/>
            <person name="Kini R.M."/>
            <person name="Richardson M.K."/>
        </authorList>
    </citation>
    <scope>NUCLEOTIDE SEQUENCE</scope>
    <source>
        <tissue evidence="2">Blood</tissue>
    </source>
</reference>
<feature type="compositionally biased region" description="Basic and acidic residues" evidence="1">
    <location>
        <begin position="30"/>
        <end position="59"/>
    </location>
</feature>
<dbReference type="Proteomes" id="UP000018936">
    <property type="component" value="Unassembled WGS sequence"/>
</dbReference>
<proteinExistence type="predicted"/>
<dbReference type="EMBL" id="AZIM01003626">
    <property type="protein sequence ID" value="ETE61826.1"/>
    <property type="molecule type" value="Genomic_DNA"/>
</dbReference>
<keyword evidence="3" id="KW-1185">Reference proteome</keyword>